<evidence type="ECO:0000256" key="4">
    <source>
        <dbReference type="ARBA" id="ARBA00021752"/>
    </source>
</evidence>
<evidence type="ECO:0000256" key="10">
    <source>
        <dbReference type="SAM" id="Coils"/>
    </source>
</evidence>
<evidence type="ECO:0000256" key="5">
    <source>
        <dbReference type="ARBA" id="ARBA00022490"/>
    </source>
</evidence>
<feature type="coiled-coil region" evidence="10">
    <location>
        <begin position="59"/>
        <end position="86"/>
    </location>
</feature>
<evidence type="ECO:0000256" key="8">
    <source>
        <dbReference type="ARBA" id="ARBA00023212"/>
    </source>
</evidence>
<evidence type="ECO:0000256" key="7">
    <source>
        <dbReference type="ARBA" id="ARBA00023069"/>
    </source>
</evidence>
<dbReference type="Proteomes" id="UP000007755">
    <property type="component" value="Unassembled WGS sequence"/>
</dbReference>
<evidence type="ECO:0000256" key="2">
    <source>
        <dbReference type="ARBA" id="ARBA00004611"/>
    </source>
</evidence>
<accession>F4WTU3</accession>
<keyword evidence="5" id="KW-0963">Cytoplasm</keyword>
<dbReference type="PROSITE" id="PS50096">
    <property type="entry name" value="IQ"/>
    <property type="match status" value="1"/>
</dbReference>
<feature type="coiled-coil region" evidence="10">
    <location>
        <begin position="145"/>
        <end position="179"/>
    </location>
</feature>
<keyword evidence="6" id="KW-0282">Flagellum</keyword>
<dbReference type="InterPro" id="IPR042815">
    <property type="entry name" value="DRC10"/>
</dbReference>
<evidence type="ECO:0000256" key="9">
    <source>
        <dbReference type="ARBA" id="ARBA00023273"/>
    </source>
</evidence>
<protein>
    <recommendedName>
        <fullName evidence="4">Dynein regulatory complex protein 10</fullName>
    </recommendedName>
</protein>
<comment type="similarity">
    <text evidence="3">Belongs to the DRC10 family.</text>
</comment>
<dbReference type="AlphaFoldDB" id="F4WTU3"/>
<evidence type="ECO:0000256" key="6">
    <source>
        <dbReference type="ARBA" id="ARBA00022846"/>
    </source>
</evidence>
<name>F4WTU3_ACREC</name>
<proteinExistence type="inferred from homology"/>
<keyword evidence="12" id="KW-1185">Reference proteome</keyword>
<dbReference type="PANTHER" id="PTHR31598">
    <property type="entry name" value="IQ DOMAIN-CONTAINING PROTEIN D"/>
    <property type="match status" value="1"/>
</dbReference>
<reference evidence="11" key="1">
    <citation type="submission" date="2011-02" db="EMBL/GenBank/DDBJ databases">
        <title>The genome of the leaf-cutting ant Acromyrmex echinatior suggests key adaptations to social evolution and fungus farming.</title>
        <authorList>
            <person name="Nygaard S."/>
            <person name="Zhang G."/>
        </authorList>
    </citation>
    <scope>NUCLEOTIDE SEQUENCE</scope>
</reference>
<organism evidence="12">
    <name type="scientific">Acromyrmex echinatior</name>
    <name type="common">Panamanian leafcutter ant</name>
    <name type="synonym">Acromyrmex octospinosus echinatior</name>
    <dbReference type="NCBI Taxonomy" id="103372"/>
    <lineage>
        <taxon>Eukaryota</taxon>
        <taxon>Metazoa</taxon>
        <taxon>Ecdysozoa</taxon>
        <taxon>Arthropoda</taxon>
        <taxon>Hexapoda</taxon>
        <taxon>Insecta</taxon>
        <taxon>Pterygota</taxon>
        <taxon>Neoptera</taxon>
        <taxon>Endopterygota</taxon>
        <taxon>Hymenoptera</taxon>
        <taxon>Apocrita</taxon>
        <taxon>Aculeata</taxon>
        <taxon>Formicoidea</taxon>
        <taxon>Formicidae</taxon>
        <taxon>Myrmicinae</taxon>
        <taxon>Acromyrmex</taxon>
    </lineage>
</organism>
<keyword evidence="9" id="KW-0966">Cell projection</keyword>
<gene>
    <name evidence="11" type="ORF">G5I_09294</name>
</gene>
<keyword evidence="10" id="KW-0175">Coiled coil</keyword>
<sequence>MEKLLTSVTNRIKESIEKCGVDDSPLLQEIIALIELLKKFVISRMKRPPNIESMHAINLHDCRTKIAEVLAELEALQEMSEEQNSSSEIFLRDIVTCVNDEEEIMRNIKEVSEVEIPKEIANIEQQYIALLAKYDCDIGASHALSEELSKNNEIIKEKIKEMEDQLTVQRELYVQFKKEREIALMIAFTKQLDLLRRNRAAKIIQRTWKAYFERISLKKRRKTKRK</sequence>
<evidence type="ECO:0000256" key="3">
    <source>
        <dbReference type="ARBA" id="ARBA00009071"/>
    </source>
</evidence>
<dbReference type="OrthoDB" id="536093at2759"/>
<dbReference type="EMBL" id="GL888344">
    <property type="protein sequence ID" value="EGI62408.1"/>
    <property type="molecule type" value="Genomic_DNA"/>
</dbReference>
<keyword evidence="7" id="KW-0969">Cilium</keyword>
<comment type="subcellular location">
    <subcellularLocation>
        <location evidence="2">Cytoplasm</location>
        <location evidence="2">Cytoskeleton</location>
        <location evidence="2">Flagellum axoneme</location>
    </subcellularLocation>
</comment>
<comment type="function">
    <text evidence="1">Component of the nexin-dynein regulatory complex (N-DRC), a key regulator of ciliary/flagellar motility which maintains the alignment and integrity of the distal axoneme and regulates microtubule sliding in motile axonemes.</text>
</comment>
<evidence type="ECO:0000256" key="1">
    <source>
        <dbReference type="ARBA" id="ARBA00003029"/>
    </source>
</evidence>
<evidence type="ECO:0000313" key="11">
    <source>
        <dbReference type="EMBL" id="EGI62408.1"/>
    </source>
</evidence>
<keyword evidence="8" id="KW-0206">Cytoskeleton</keyword>
<dbReference type="PANTHER" id="PTHR31598:SF1">
    <property type="entry name" value="DYNEIN REGULATORY COMPLEX PROTEIN 10"/>
    <property type="match status" value="1"/>
</dbReference>
<dbReference type="InParanoid" id="F4WTU3"/>
<evidence type="ECO:0000313" key="12">
    <source>
        <dbReference type="Proteomes" id="UP000007755"/>
    </source>
</evidence>